<dbReference type="NCBIfam" id="NF002537">
    <property type="entry name" value="PRK02090.1"/>
    <property type="match status" value="1"/>
</dbReference>
<dbReference type="GO" id="GO:0004604">
    <property type="term" value="F:phosphoadenylyl-sulfate reductase (thioredoxin) activity"/>
    <property type="evidence" value="ECO:0007669"/>
    <property type="project" value="InterPro"/>
</dbReference>
<dbReference type="Gene3D" id="3.40.50.620">
    <property type="entry name" value="HUPs"/>
    <property type="match status" value="1"/>
</dbReference>
<evidence type="ECO:0000256" key="7">
    <source>
        <dbReference type="ARBA" id="ARBA00024327"/>
    </source>
</evidence>
<evidence type="ECO:0000256" key="8">
    <source>
        <dbReference type="SAM" id="MobiDB-lite"/>
    </source>
</evidence>
<dbReference type="GO" id="GO:0019379">
    <property type="term" value="P:sulfate assimilation, phosphoadenylyl sulfate reduction by phosphoadenylyl-sulfate reductase (thioredoxin)"/>
    <property type="evidence" value="ECO:0007669"/>
    <property type="project" value="InterPro"/>
</dbReference>
<evidence type="ECO:0000256" key="6">
    <source>
        <dbReference type="ARBA" id="ARBA00023014"/>
    </source>
</evidence>
<evidence type="ECO:0000256" key="3">
    <source>
        <dbReference type="ARBA" id="ARBA00022723"/>
    </source>
</evidence>
<dbReference type="EMBL" id="AWNI01000012">
    <property type="protein sequence ID" value="ETS62130.1"/>
    <property type="molecule type" value="Genomic_DNA"/>
</dbReference>
<organism evidence="10 11">
    <name type="scientific">Moesziomyces aphidis</name>
    <name type="common">Pseudozyma aphidis</name>
    <dbReference type="NCBI Taxonomy" id="84754"/>
    <lineage>
        <taxon>Eukaryota</taxon>
        <taxon>Fungi</taxon>
        <taxon>Dikarya</taxon>
        <taxon>Basidiomycota</taxon>
        <taxon>Ustilaginomycotina</taxon>
        <taxon>Ustilaginomycetes</taxon>
        <taxon>Ustilaginales</taxon>
        <taxon>Ustilaginaceae</taxon>
        <taxon>Moesziomyces</taxon>
    </lineage>
</organism>
<dbReference type="InterPro" id="IPR014729">
    <property type="entry name" value="Rossmann-like_a/b/a_fold"/>
</dbReference>
<accession>W3VKU1</accession>
<dbReference type="OrthoDB" id="7869097at2759"/>
<evidence type="ECO:0000256" key="4">
    <source>
        <dbReference type="ARBA" id="ARBA00023002"/>
    </source>
</evidence>
<keyword evidence="6" id="KW-0411">Iron-sulfur</keyword>
<dbReference type="PANTHER" id="PTHR46509:SF1">
    <property type="entry name" value="PHOSPHOADENOSINE PHOSPHOSULFATE REDUCTASE"/>
    <property type="match status" value="1"/>
</dbReference>
<proteinExistence type="inferred from homology"/>
<dbReference type="SUPFAM" id="SSF52402">
    <property type="entry name" value="Adenine nucleotide alpha hydrolases-like"/>
    <property type="match status" value="1"/>
</dbReference>
<dbReference type="PANTHER" id="PTHR46509">
    <property type="entry name" value="PHOSPHOADENOSINE PHOSPHOSULFATE REDUCTASE"/>
    <property type="match status" value="1"/>
</dbReference>
<keyword evidence="3" id="KW-0479">Metal-binding</keyword>
<evidence type="ECO:0000256" key="2">
    <source>
        <dbReference type="ARBA" id="ARBA00022490"/>
    </source>
</evidence>
<name>W3VKU1_MOEAP</name>
<evidence type="ECO:0000313" key="10">
    <source>
        <dbReference type="EMBL" id="ETS62130.1"/>
    </source>
</evidence>
<dbReference type="Proteomes" id="UP000019462">
    <property type="component" value="Unassembled WGS sequence"/>
</dbReference>
<keyword evidence="5" id="KW-0408">Iron</keyword>
<dbReference type="InterPro" id="IPR004511">
    <property type="entry name" value="PAPS/APS_Rdtase"/>
</dbReference>
<dbReference type="GO" id="GO:0046872">
    <property type="term" value="F:metal ion binding"/>
    <property type="evidence" value="ECO:0007669"/>
    <property type="project" value="UniProtKB-KW"/>
</dbReference>
<dbReference type="FunFam" id="3.40.50.620:FF:000136">
    <property type="entry name" value="Probable phosphoadenosine phosphosulfate reductase"/>
    <property type="match status" value="1"/>
</dbReference>
<dbReference type="NCBIfam" id="TIGR00434">
    <property type="entry name" value="cysH"/>
    <property type="match status" value="1"/>
</dbReference>
<comment type="caution">
    <text evidence="10">The sequence shown here is derived from an EMBL/GenBank/DDBJ whole genome shotgun (WGS) entry which is preliminary data.</text>
</comment>
<evidence type="ECO:0000259" key="9">
    <source>
        <dbReference type="Pfam" id="PF01507"/>
    </source>
</evidence>
<feature type="region of interest" description="Disordered" evidence="8">
    <location>
        <begin position="442"/>
        <end position="463"/>
    </location>
</feature>
<dbReference type="InterPro" id="IPR002500">
    <property type="entry name" value="PAPS_reduct_dom"/>
</dbReference>
<comment type="similarity">
    <text evidence="1">Belongs to the PAPS reductase family. CysH subfamily.</text>
</comment>
<keyword evidence="11" id="KW-1185">Reference proteome</keyword>
<dbReference type="GO" id="GO:0051536">
    <property type="term" value="F:iron-sulfur cluster binding"/>
    <property type="evidence" value="ECO:0007669"/>
    <property type="project" value="UniProtKB-KW"/>
</dbReference>
<sequence>MRRPYFDTEIQDLYREIGLTFESIEMSEIFSPERYAAAPPHFEHRSWRLDRGTEPLLSQQGRGDAQPAPHCLRWAQEYCSRACALAWLPQSRSIAHAGLESETSKGASTDAVDQFTVQHPSSSTFHSIVRHFESQKHLQLAIRIRQKASAPSSQHAASIMTTAQVAQSSKQAEQEAQIRAVIANLEAINRKLGEADPTEIIEWAIDNLPGLYQTTAFGITGCITVDMIARISEQRAAKQSRPNHHLVPLIFVDTLYHFPQTLDLAQKAAKHYNAEMHVYYPPGTTTVREFEDKWGTQLWEKDEDTYDYLVKVEPARRAYEELGVRAVFTGRRRSQGADRASLNAVEVDETGLIKVNALMNWSFGQVDAYAKANAVPYNELLDLGYKSIGDWHSTALPGSGDSGERAGRWKDKAGKTECGLHKDYFKMKNLAEKKLREAELARKDEARDKAAASAQAEALSTRA</sequence>
<feature type="compositionally biased region" description="Low complexity" evidence="8">
    <location>
        <begin position="451"/>
        <end position="463"/>
    </location>
</feature>
<evidence type="ECO:0000313" key="11">
    <source>
        <dbReference type="Proteomes" id="UP000019462"/>
    </source>
</evidence>
<feature type="domain" description="Phosphoadenosine phosphosulphate reductase" evidence="9">
    <location>
        <begin position="212"/>
        <end position="395"/>
    </location>
</feature>
<keyword evidence="4" id="KW-0560">Oxidoreductase</keyword>
<protein>
    <recommendedName>
        <fullName evidence="9">Phosphoadenosine phosphosulphate reductase domain-containing protein</fullName>
    </recommendedName>
</protein>
<dbReference type="GO" id="GO:0005737">
    <property type="term" value="C:cytoplasm"/>
    <property type="evidence" value="ECO:0007669"/>
    <property type="project" value="TreeGrafter"/>
</dbReference>
<evidence type="ECO:0000256" key="5">
    <source>
        <dbReference type="ARBA" id="ARBA00023004"/>
    </source>
</evidence>
<dbReference type="Pfam" id="PF01507">
    <property type="entry name" value="PAPS_reduct"/>
    <property type="match status" value="1"/>
</dbReference>
<reference evidence="10 11" key="1">
    <citation type="journal article" date="2014" name="Genome Announc.">
        <title>Genome sequence of the basidiomycetous fungus Pseudozyma aphidis DSM70725, an efficient producer of biosurfactant mannosylerythritol lipids.</title>
        <authorList>
            <person name="Lorenz S."/>
            <person name="Guenther M."/>
            <person name="Grumaz C."/>
            <person name="Rupp S."/>
            <person name="Zibek S."/>
            <person name="Sohn K."/>
        </authorList>
    </citation>
    <scope>NUCLEOTIDE SEQUENCE [LARGE SCALE GENOMIC DNA]</scope>
    <source>
        <strain evidence="11">ATCC 32657 / CBS 517.83 / DSM 70725 / JCM 10318 / NBRC 10182 / NRRL Y-7954 / St-0401</strain>
    </source>
</reference>
<comment type="pathway">
    <text evidence="7">Sulfur metabolism; hydrogen sulfide biosynthesis; sulfite from sulfate.</text>
</comment>
<dbReference type="HOGENOM" id="CLU_590676_0_0_1"/>
<dbReference type="CDD" id="cd23945">
    <property type="entry name" value="PAPS_reductase"/>
    <property type="match status" value="1"/>
</dbReference>
<gene>
    <name evidence="10" type="ORF">PaG_03691</name>
</gene>
<dbReference type="AlphaFoldDB" id="W3VKU1"/>
<keyword evidence="2" id="KW-0963">Cytoplasm</keyword>
<evidence type="ECO:0000256" key="1">
    <source>
        <dbReference type="ARBA" id="ARBA00009732"/>
    </source>
</evidence>